<dbReference type="EMBL" id="JAUNZN010000004">
    <property type="protein sequence ID" value="KAK4822694.1"/>
    <property type="molecule type" value="Genomic_DNA"/>
</dbReference>
<evidence type="ECO:0000256" key="1">
    <source>
        <dbReference type="SAM" id="MobiDB-lite"/>
    </source>
</evidence>
<organism evidence="2 3">
    <name type="scientific">Mycteria americana</name>
    <name type="common">Wood stork</name>
    <dbReference type="NCBI Taxonomy" id="33587"/>
    <lineage>
        <taxon>Eukaryota</taxon>
        <taxon>Metazoa</taxon>
        <taxon>Chordata</taxon>
        <taxon>Craniata</taxon>
        <taxon>Vertebrata</taxon>
        <taxon>Euteleostomi</taxon>
        <taxon>Archelosauria</taxon>
        <taxon>Archosauria</taxon>
        <taxon>Dinosauria</taxon>
        <taxon>Saurischia</taxon>
        <taxon>Theropoda</taxon>
        <taxon>Coelurosauria</taxon>
        <taxon>Aves</taxon>
        <taxon>Neognathae</taxon>
        <taxon>Neoaves</taxon>
        <taxon>Aequornithes</taxon>
        <taxon>Ciconiiformes</taxon>
        <taxon>Ciconiidae</taxon>
        <taxon>Mycteria</taxon>
    </lineage>
</organism>
<keyword evidence="3" id="KW-1185">Reference proteome</keyword>
<feature type="compositionally biased region" description="Polar residues" evidence="1">
    <location>
        <begin position="500"/>
        <end position="512"/>
    </location>
</feature>
<accession>A0AAN7RW10</accession>
<name>A0AAN7RW10_MYCAM</name>
<sequence length="839" mass="92118">MQQFLPAECCYKAATDLKSQEQNHLLISRRCCETFSYLNCLKPSKALWQSCPEASPLPLLSSPRNEAVPHKKGFVQAIPVFIPLSAPPPFGSPEQSHLFQQTAAFELCAVQALTKGLQKNISAVCDQETKGKPALVKLQPWSAAPGEAPSPPKTAKVSQPHEKSHLLTRSPFSARPYEYPAIKPQRRWKTYSQAELFPLPVQMFNLLLEHHHVLGEDAVSQLHLHGPQLLHVVGPVCQRLLQLLHGNAPRTSLGTKLLWFPNLLVNPCLACGGGEEGNVPPLVQRSPAGPAGVPVHSARGPTRSPREPGAELLLIPLLQQQPPLHPKVPKRCLTPCSSPCSWAIGSNQDSIKERNSVSLKSSYEEAICISKKSTETPQGTPEELPLAHKSIDIFLPLLNHPDNTLPLLFQQSIVLVDIISPPKQCPIKMEGLTLLENACMKAMRLGNLRLAHLEDRFWLRPTAIHRFLRASCFPSRAPGGVGDRRRRVALKQSTRKKPPSNLTLNVSRDGASTTSLGNPCQCFTTLIVKNFILIFSLNLAAIRSPRTVLQAEQPQPPQPVLTGEVFHPSDYLGGPPLDPLQQVRVLLVLRAPELDAVLQPRIRLAFWAASTHCQLMSSFSSTSNPQVLCRAALNPFIPQSVLIPGVAPTQVQDLALGLVEPHEGSHRLTSQACPGPSGWHPVPQFASCVDQGGYTFFDLPFLADVSIEALLIILCITCQVQLQPCLGLPDPIPTQLGSVPILFPGYLSLLPLPVHFLLVLQFDQDFWSNHAGLLASFPDFLHLGIESSCMLWKASLKICQFFSAPLSLRAGSQVVPLTNYLNSWKCAFLKFRVLTLLFA</sequence>
<proteinExistence type="predicted"/>
<dbReference type="Proteomes" id="UP001333110">
    <property type="component" value="Unassembled WGS sequence"/>
</dbReference>
<evidence type="ECO:0000313" key="2">
    <source>
        <dbReference type="EMBL" id="KAK4822694.1"/>
    </source>
</evidence>
<comment type="caution">
    <text evidence="2">The sequence shown here is derived from an EMBL/GenBank/DDBJ whole genome shotgun (WGS) entry which is preliminary data.</text>
</comment>
<gene>
    <name evidence="2" type="ORF">QYF61_019563</name>
</gene>
<feature type="region of interest" description="Disordered" evidence="1">
    <location>
        <begin position="490"/>
        <end position="512"/>
    </location>
</feature>
<dbReference type="AlphaFoldDB" id="A0AAN7RW10"/>
<feature type="region of interest" description="Disordered" evidence="1">
    <location>
        <begin position="287"/>
        <end position="306"/>
    </location>
</feature>
<reference evidence="2 3" key="1">
    <citation type="journal article" date="2023" name="J. Hered.">
        <title>Chromosome-level genome of the wood stork (Mycteria americana) provides insight into avian chromosome evolution.</title>
        <authorList>
            <person name="Flamio R. Jr."/>
            <person name="Ramstad K.M."/>
        </authorList>
    </citation>
    <scope>NUCLEOTIDE SEQUENCE [LARGE SCALE GENOMIC DNA]</scope>
    <source>
        <strain evidence="2">JAX WOST 10</strain>
    </source>
</reference>
<evidence type="ECO:0000313" key="3">
    <source>
        <dbReference type="Proteomes" id="UP001333110"/>
    </source>
</evidence>
<feature type="region of interest" description="Disordered" evidence="1">
    <location>
        <begin position="142"/>
        <end position="165"/>
    </location>
</feature>
<protein>
    <submittedName>
        <fullName evidence="2">Uncharacterized protein</fullName>
    </submittedName>
</protein>